<keyword evidence="2" id="KW-1185">Reference proteome</keyword>
<sequence length="128" mass="15204">MTRTILFRIQIFRVRFSNTAMSFLRYSLNSNTHFTYYSLIHLLSHSKTTTSPHPHLLSKTDIDKHPHLHQLHKTPRKDHLMHAKRKNISDTSTFMTLYLLLHHIPTKASKPTHDIIEKHHTPVSLRRR</sequence>
<reference evidence="1" key="1">
    <citation type="submission" date="2020-06" db="EMBL/GenBank/DDBJ databases">
        <title>WGS assembly of Ceratodon purpureus strain R40.</title>
        <authorList>
            <person name="Carey S.B."/>
            <person name="Jenkins J."/>
            <person name="Shu S."/>
            <person name="Lovell J.T."/>
            <person name="Sreedasyam A."/>
            <person name="Maumus F."/>
            <person name="Tiley G.P."/>
            <person name="Fernandez-Pozo N."/>
            <person name="Barry K."/>
            <person name="Chen C."/>
            <person name="Wang M."/>
            <person name="Lipzen A."/>
            <person name="Daum C."/>
            <person name="Saski C.A."/>
            <person name="Payton A.C."/>
            <person name="Mcbreen J.C."/>
            <person name="Conrad R.E."/>
            <person name="Kollar L.M."/>
            <person name="Olsson S."/>
            <person name="Huttunen S."/>
            <person name="Landis J.B."/>
            <person name="Wickett N.J."/>
            <person name="Johnson M.G."/>
            <person name="Rensing S.A."/>
            <person name="Grimwood J."/>
            <person name="Schmutz J."/>
            <person name="Mcdaniel S.F."/>
        </authorList>
    </citation>
    <scope>NUCLEOTIDE SEQUENCE</scope>
    <source>
        <strain evidence="1">R40</strain>
    </source>
</reference>
<evidence type="ECO:0000313" key="2">
    <source>
        <dbReference type="Proteomes" id="UP000822688"/>
    </source>
</evidence>
<proteinExistence type="predicted"/>
<comment type="caution">
    <text evidence="1">The sequence shown here is derived from an EMBL/GenBank/DDBJ whole genome shotgun (WGS) entry which is preliminary data.</text>
</comment>
<organism evidence="1 2">
    <name type="scientific">Ceratodon purpureus</name>
    <name type="common">Fire moss</name>
    <name type="synonym">Dicranum purpureum</name>
    <dbReference type="NCBI Taxonomy" id="3225"/>
    <lineage>
        <taxon>Eukaryota</taxon>
        <taxon>Viridiplantae</taxon>
        <taxon>Streptophyta</taxon>
        <taxon>Embryophyta</taxon>
        <taxon>Bryophyta</taxon>
        <taxon>Bryophytina</taxon>
        <taxon>Bryopsida</taxon>
        <taxon>Dicranidae</taxon>
        <taxon>Pseudoditrichales</taxon>
        <taxon>Ditrichaceae</taxon>
        <taxon>Ceratodon</taxon>
    </lineage>
</organism>
<dbReference type="Proteomes" id="UP000822688">
    <property type="component" value="Chromosome 3"/>
</dbReference>
<dbReference type="EMBL" id="CM026423">
    <property type="protein sequence ID" value="KAG0584293.1"/>
    <property type="molecule type" value="Genomic_DNA"/>
</dbReference>
<protein>
    <submittedName>
        <fullName evidence="1">Uncharacterized protein</fullName>
    </submittedName>
</protein>
<name>A0A8T0IPD2_CERPU</name>
<gene>
    <name evidence="1" type="ORF">KC19_3G200300</name>
</gene>
<evidence type="ECO:0000313" key="1">
    <source>
        <dbReference type="EMBL" id="KAG0584293.1"/>
    </source>
</evidence>
<dbReference type="AlphaFoldDB" id="A0A8T0IPD2"/>
<accession>A0A8T0IPD2</accession>